<organism evidence="2 3">
    <name type="scientific">Psylliodes chrysocephalus</name>
    <dbReference type="NCBI Taxonomy" id="3402493"/>
    <lineage>
        <taxon>Eukaryota</taxon>
        <taxon>Metazoa</taxon>
        <taxon>Ecdysozoa</taxon>
        <taxon>Arthropoda</taxon>
        <taxon>Hexapoda</taxon>
        <taxon>Insecta</taxon>
        <taxon>Pterygota</taxon>
        <taxon>Neoptera</taxon>
        <taxon>Endopterygota</taxon>
        <taxon>Coleoptera</taxon>
        <taxon>Polyphaga</taxon>
        <taxon>Cucujiformia</taxon>
        <taxon>Chrysomeloidea</taxon>
        <taxon>Chrysomelidae</taxon>
        <taxon>Galerucinae</taxon>
        <taxon>Alticini</taxon>
        <taxon>Psylliodes</taxon>
    </lineage>
</organism>
<evidence type="ECO:0000256" key="1">
    <source>
        <dbReference type="SAM" id="MobiDB-lite"/>
    </source>
</evidence>
<feature type="compositionally biased region" description="Basic and acidic residues" evidence="1">
    <location>
        <begin position="181"/>
        <end position="210"/>
    </location>
</feature>
<dbReference type="Proteomes" id="UP001153636">
    <property type="component" value="Chromosome 4"/>
</dbReference>
<dbReference type="EMBL" id="OV651816">
    <property type="protein sequence ID" value="CAH1109875.1"/>
    <property type="molecule type" value="Genomic_DNA"/>
</dbReference>
<dbReference type="OrthoDB" id="10657186at2759"/>
<accession>A0A9P0D0L4</accession>
<keyword evidence="3" id="KW-1185">Reference proteome</keyword>
<gene>
    <name evidence="2" type="ORF">PSYICH_LOCUS10507</name>
</gene>
<proteinExistence type="predicted"/>
<reference evidence="2" key="1">
    <citation type="submission" date="2022-01" db="EMBL/GenBank/DDBJ databases">
        <authorList>
            <person name="King R."/>
        </authorList>
    </citation>
    <scope>NUCLEOTIDE SEQUENCE</scope>
</reference>
<evidence type="ECO:0000313" key="2">
    <source>
        <dbReference type="EMBL" id="CAH1109875.1"/>
    </source>
</evidence>
<dbReference type="AlphaFoldDB" id="A0A9P0D0L4"/>
<evidence type="ECO:0000313" key="3">
    <source>
        <dbReference type="Proteomes" id="UP001153636"/>
    </source>
</evidence>
<protein>
    <submittedName>
        <fullName evidence="2">Uncharacterized protein</fullName>
    </submittedName>
</protein>
<name>A0A9P0D0L4_9CUCU</name>
<sequence>MPFIFDNKPLYLKSESPKTLPYNDKIIIHKHIKILKPKTIIVEEKTEDEDHPKDDIDMKEQFKLNETLNILDQNNQDVFKNSQGHDSKNNDNDMNQNYFMLDNLNQNTDENLENIPESMSSKKTVESGLNCCGSEIIEKAIAINLEDFLPKAKTPERKNKNQIKKTSFVISSSAYKKEMKEKKKKKEALEHQKEENRQKRLKQKLEEQGKPKQTIKSKVDEKQPKQGKKSKTADTDCIDAPAEASNITKKHPNSEKFCKTETTDEVKNYVIKRTGLCFSCVTNITLNKIGIKCQDCNRVYHLVC</sequence>
<feature type="region of interest" description="Disordered" evidence="1">
    <location>
        <begin position="181"/>
        <end position="236"/>
    </location>
</feature>